<evidence type="ECO:0000313" key="3">
    <source>
        <dbReference type="Proteomes" id="UP001175271"/>
    </source>
</evidence>
<dbReference type="PROSITE" id="PS00028">
    <property type="entry name" value="ZINC_FINGER_C2H2_1"/>
    <property type="match status" value="1"/>
</dbReference>
<gene>
    <name evidence="2" type="ORF">QR680_012056</name>
</gene>
<proteinExistence type="predicted"/>
<dbReference type="SMART" id="SM00355">
    <property type="entry name" value="ZnF_C2H2"/>
    <property type="match status" value="2"/>
</dbReference>
<dbReference type="AlphaFoldDB" id="A0AA39LZW1"/>
<dbReference type="InterPro" id="IPR013087">
    <property type="entry name" value="Znf_C2H2_type"/>
</dbReference>
<protein>
    <recommendedName>
        <fullName evidence="1">C2H2-type domain-containing protein</fullName>
    </recommendedName>
</protein>
<sequence length="185" mass="20846">MLEEGDFYTLEELELLVKVALDALAAAQVNQEINGIDDNEETRLDQIADENDVMDIEDDAERGQSAEATTPPTAEFKSGLWQCQVCQKQMIESHTHSLLKHIGTHENIFCRCPIAGCAKTCRTTSGLRTHLQNYHRLRAADLSAKQHGRLLEGERKFYESARNHLARYFPPGAKLQQQPDHEAST</sequence>
<dbReference type="EMBL" id="JAUCMV010000002">
    <property type="protein sequence ID" value="KAK0415683.1"/>
    <property type="molecule type" value="Genomic_DNA"/>
</dbReference>
<evidence type="ECO:0000259" key="1">
    <source>
        <dbReference type="PROSITE" id="PS00028"/>
    </source>
</evidence>
<evidence type="ECO:0000313" key="2">
    <source>
        <dbReference type="EMBL" id="KAK0415683.1"/>
    </source>
</evidence>
<dbReference type="Proteomes" id="UP001175271">
    <property type="component" value="Unassembled WGS sequence"/>
</dbReference>
<accession>A0AA39LZW1</accession>
<name>A0AA39LZW1_9BILA</name>
<dbReference type="Gene3D" id="3.30.160.60">
    <property type="entry name" value="Classic Zinc Finger"/>
    <property type="match status" value="1"/>
</dbReference>
<keyword evidence="3" id="KW-1185">Reference proteome</keyword>
<feature type="domain" description="C2H2-type" evidence="1">
    <location>
        <begin position="112"/>
        <end position="135"/>
    </location>
</feature>
<comment type="caution">
    <text evidence="2">The sequence shown here is derived from an EMBL/GenBank/DDBJ whole genome shotgun (WGS) entry which is preliminary data.</text>
</comment>
<organism evidence="2 3">
    <name type="scientific">Steinernema hermaphroditum</name>
    <dbReference type="NCBI Taxonomy" id="289476"/>
    <lineage>
        <taxon>Eukaryota</taxon>
        <taxon>Metazoa</taxon>
        <taxon>Ecdysozoa</taxon>
        <taxon>Nematoda</taxon>
        <taxon>Chromadorea</taxon>
        <taxon>Rhabditida</taxon>
        <taxon>Tylenchina</taxon>
        <taxon>Panagrolaimomorpha</taxon>
        <taxon>Strongyloidoidea</taxon>
        <taxon>Steinernematidae</taxon>
        <taxon>Steinernema</taxon>
    </lineage>
</organism>
<reference evidence="2" key="1">
    <citation type="submission" date="2023-06" db="EMBL/GenBank/DDBJ databases">
        <title>Genomic analysis of the entomopathogenic nematode Steinernema hermaphroditum.</title>
        <authorList>
            <person name="Schwarz E.M."/>
            <person name="Heppert J.K."/>
            <person name="Baniya A."/>
            <person name="Schwartz H.T."/>
            <person name="Tan C.-H."/>
            <person name="Antoshechkin I."/>
            <person name="Sternberg P.W."/>
            <person name="Goodrich-Blair H."/>
            <person name="Dillman A.R."/>
        </authorList>
    </citation>
    <scope>NUCLEOTIDE SEQUENCE</scope>
    <source>
        <strain evidence="2">PS9179</strain>
        <tissue evidence="2">Whole animal</tissue>
    </source>
</reference>